<feature type="region of interest" description="Disordered" evidence="2">
    <location>
        <begin position="21"/>
        <end position="54"/>
    </location>
</feature>
<reference evidence="4 5" key="1">
    <citation type="submission" date="2019-10" db="EMBL/GenBank/DDBJ databases">
        <title>Gracilibacillus salitolerans sp. nov., a moderate halophile isolated from a saline soil in northwest China.</title>
        <authorList>
            <person name="Gan L."/>
        </authorList>
    </citation>
    <scope>NUCLEOTIDE SEQUENCE [LARGE SCALE GENOMIC DNA]</scope>
    <source>
        <strain evidence="4 5">TP2-8</strain>
    </source>
</reference>
<keyword evidence="1" id="KW-0175">Coiled coil</keyword>
<sequence>MRKYIMLLLLVVITIGCSNEDARQSEEVEEESKEEQVNKDEENTDQSDEVSSTLSEISISSELEVIKQLSPGQLTKELSYEEETEGVLWGIDDLDQGFLEELKDAIQSDLTVTDHPETFLKTLIYYAGSPYHSQLLSELEDYHPNYQEPLLPRPETVEDEENEASDYAYILLDASSSMLMEAEDESKQRMAIAKDAVESFAKTIGESSDVSLVAFGHKGDDSDSGKEKSCSGIEEVYPLGSFEGEKFHEAVSSVEAKGWTPLAAAIEEVMELSAEQEGNVTVYIVSDGVETCDGDPVKAAENFVKNSDDEGTVNIIGFQVDQEAEEQLTAVAEAGQGEYYAANNSEELQSTIEYEWLPSMTELAWAPVNLAPVGWEIMRKQEEVNEISSDWSAVISREDHRFRSVVSLLEEEEWIPEEKVTQLEEIMDERKQALEDLNATLRDEKKTLVDTEAKEIKEEVEEWVEEMRELREASSS</sequence>
<protein>
    <submittedName>
        <fullName evidence="4">VWA domain-containing protein</fullName>
    </submittedName>
</protein>
<feature type="domain" description="VWFA" evidence="3">
    <location>
        <begin position="167"/>
        <end position="357"/>
    </location>
</feature>
<evidence type="ECO:0000256" key="1">
    <source>
        <dbReference type="SAM" id="Coils"/>
    </source>
</evidence>
<keyword evidence="5" id="KW-1185">Reference proteome</keyword>
<dbReference type="Proteomes" id="UP000435187">
    <property type="component" value="Unassembled WGS sequence"/>
</dbReference>
<evidence type="ECO:0000256" key="2">
    <source>
        <dbReference type="SAM" id="MobiDB-lite"/>
    </source>
</evidence>
<dbReference type="Pfam" id="PF00092">
    <property type="entry name" value="VWA"/>
    <property type="match status" value="1"/>
</dbReference>
<dbReference type="RefSeq" id="WP_153835627.1">
    <property type="nucleotide sequence ID" value="NZ_JBHUMW010000075.1"/>
</dbReference>
<gene>
    <name evidence="4" type="ORF">GH885_11705</name>
</gene>
<dbReference type="Gene3D" id="3.40.50.410">
    <property type="entry name" value="von Willebrand factor, type A domain"/>
    <property type="match status" value="1"/>
</dbReference>
<evidence type="ECO:0000313" key="4">
    <source>
        <dbReference type="EMBL" id="MRI66999.1"/>
    </source>
</evidence>
<proteinExistence type="predicted"/>
<accession>A0A6N7R2I9</accession>
<name>A0A6N7R2I9_9BACI</name>
<dbReference type="InterPro" id="IPR036465">
    <property type="entry name" value="vWFA_dom_sf"/>
</dbReference>
<dbReference type="PROSITE" id="PS51257">
    <property type="entry name" value="PROKAR_LIPOPROTEIN"/>
    <property type="match status" value="1"/>
</dbReference>
<organism evidence="4 5">
    <name type="scientific">Gracilibacillus thailandensis</name>
    <dbReference type="NCBI Taxonomy" id="563735"/>
    <lineage>
        <taxon>Bacteria</taxon>
        <taxon>Bacillati</taxon>
        <taxon>Bacillota</taxon>
        <taxon>Bacilli</taxon>
        <taxon>Bacillales</taxon>
        <taxon>Bacillaceae</taxon>
        <taxon>Gracilibacillus</taxon>
    </lineage>
</organism>
<dbReference type="InterPro" id="IPR002035">
    <property type="entry name" value="VWF_A"/>
</dbReference>
<dbReference type="AlphaFoldDB" id="A0A6N7R2I9"/>
<dbReference type="EMBL" id="WJEE01000023">
    <property type="protein sequence ID" value="MRI66999.1"/>
    <property type="molecule type" value="Genomic_DNA"/>
</dbReference>
<evidence type="ECO:0000313" key="5">
    <source>
        <dbReference type="Proteomes" id="UP000435187"/>
    </source>
</evidence>
<feature type="coiled-coil region" evidence="1">
    <location>
        <begin position="420"/>
        <end position="473"/>
    </location>
</feature>
<evidence type="ECO:0000259" key="3">
    <source>
        <dbReference type="PROSITE" id="PS50234"/>
    </source>
</evidence>
<dbReference type="SUPFAM" id="SSF53300">
    <property type="entry name" value="vWA-like"/>
    <property type="match status" value="1"/>
</dbReference>
<comment type="caution">
    <text evidence="4">The sequence shown here is derived from an EMBL/GenBank/DDBJ whole genome shotgun (WGS) entry which is preliminary data.</text>
</comment>
<dbReference type="SMART" id="SM00327">
    <property type="entry name" value="VWA"/>
    <property type="match status" value="1"/>
</dbReference>
<dbReference type="PROSITE" id="PS50234">
    <property type="entry name" value="VWFA"/>
    <property type="match status" value="1"/>
</dbReference>